<organism evidence="5 6">
    <name type="scientific">Lithospermum erythrorhizon</name>
    <name type="common">Purple gromwell</name>
    <name type="synonym">Lithospermum officinale var. erythrorhizon</name>
    <dbReference type="NCBI Taxonomy" id="34254"/>
    <lineage>
        <taxon>Eukaryota</taxon>
        <taxon>Viridiplantae</taxon>
        <taxon>Streptophyta</taxon>
        <taxon>Embryophyta</taxon>
        <taxon>Tracheophyta</taxon>
        <taxon>Spermatophyta</taxon>
        <taxon>Magnoliopsida</taxon>
        <taxon>eudicotyledons</taxon>
        <taxon>Gunneridae</taxon>
        <taxon>Pentapetalae</taxon>
        <taxon>asterids</taxon>
        <taxon>lamiids</taxon>
        <taxon>Boraginales</taxon>
        <taxon>Boraginaceae</taxon>
        <taxon>Boraginoideae</taxon>
        <taxon>Lithospermeae</taxon>
        <taxon>Lithospermum</taxon>
    </lineage>
</organism>
<dbReference type="InterPro" id="IPR055474">
    <property type="entry name" value="DUF7046"/>
</dbReference>
<dbReference type="GO" id="GO:0005886">
    <property type="term" value="C:plasma membrane"/>
    <property type="evidence" value="ECO:0007669"/>
    <property type="project" value="TreeGrafter"/>
</dbReference>
<evidence type="ECO:0000256" key="1">
    <source>
        <dbReference type="SAM" id="Coils"/>
    </source>
</evidence>
<feature type="coiled-coil region" evidence="1">
    <location>
        <begin position="224"/>
        <end position="258"/>
    </location>
</feature>
<dbReference type="PANTHER" id="PTHR31149">
    <property type="entry name" value="EXPRESSED PROTEIN"/>
    <property type="match status" value="1"/>
</dbReference>
<feature type="domain" description="AIR9-like A9" evidence="4">
    <location>
        <begin position="545"/>
        <end position="626"/>
    </location>
</feature>
<feature type="compositionally biased region" description="Basic and acidic residues" evidence="2">
    <location>
        <begin position="460"/>
        <end position="470"/>
    </location>
</feature>
<dbReference type="InterPro" id="IPR056284">
    <property type="entry name" value="AIR9-like_A9"/>
</dbReference>
<dbReference type="Gene3D" id="2.60.40.2700">
    <property type="match status" value="1"/>
</dbReference>
<gene>
    <name evidence="5" type="ORF">LIER_15112</name>
</gene>
<dbReference type="PANTHER" id="PTHR31149:SF10">
    <property type="entry name" value="OS05G0100900 PROTEIN"/>
    <property type="match status" value="1"/>
</dbReference>
<proteinExistence type="predicted"/>
<dbReference type="Pfam" id="PF23197">
    <property type="entry name" value="IG_AIR9"/>
    <property type="match status" value="1"/>
</dbReference>
<evidence type="ECO:0000259" key="3">
    <source>
        <dbReference type="Pfam" id="PF23080"/>
    </source>
</evidence>
<feature type="region of interest" description="Disordered" evidence="2">
    <location>
        <begin position="98"/>
        <end position="124"/>
    </location>
</feature>
<sequence>MENGEGGEDGTFMETKMASLALSDSNNNDNNNSDGLFQVIKAVEAAEATIKQQVEENNWLRAELEEKIQQLDKYKSGYLKAHSPQSVDPFDNLSYEPQRQMESDNQTDRASLPGNIHEHQLSNSIVPKENMTQTDEYHTVQDHVRTSASSNRVSSPLRILPAGLAASDFSASSQLFSPLAESLTPFRYRVDGESNRQLSVSGAGIVPISEINSKNLKQDLGLKIHEHEEEISLLKKHLAEYSVNEAKILNEKHNLEKRISHMRMAFDQQQQDLVDAASRAISYRQDIIEENIRLAYALQAAQQERSTFISSLMPLLAEYSLDPPVADAQSVVSNVKVLFRHLHEKLVLTEAKLKESQYQISPWRSDRASSNVAQSHYLGTNDGLELVPQPQYHDGNRPASPVPLETTDWDLLGHRESEYSVGAVRTSEPDDPGKHSPLVNRNTATQEVPGYHNVTREDFHVASNHEETTSKRVTFGNLVRNSQVDDSDMERHQNDTEPSASWAPHNSAYTTAEEPGSSYPPYLPVVPEERSSSVSEEDGPLPAIEGLQISGEALPGRELQASGYSINGTTSCNFEWVRHMEDGSFNYIEGAKQPHYLVTADDVDTFLAIEVQPLDNRKRKGELVTVFANDHNKILCDLEMQNCIKRTYDNGHASYSVSMSIGYIDMWEPATLSIKKNSYSIKSNGSSGVVVSEKYSQSIIVSIPFGSLMEFSIMDSRGEERLLRADSTETNSCRDTIVLTLRLFILRANAKKKSKKRGLFFAK</sequence>
<evidence type="ECO:0000313" key="6">
    <source>
        <dbReference type="Proteomes" id="UP001454036"/>
    </source>
</evidence>
<feature type="domain" description="DUF7046" evidence="3">
    <location>
        <begin position="660"/>
        <end position="756"/>
    </location>
</feature>
<feature type="coiled-coil region" evidence="1">
    <location>
        <begin position="43"/>
        <end position="70"/>
    </location>
</feature>
<evidence type="ECO:0000313" key="5">
    <source>
        <dbReference type="EMBL" id="GAA0157965.1"/>
    </source>
</evidence>
<accession>A0AAV3Q372</accession>
<keyword evidence="6" id="KW-1185">Reference proteome</keyword>
<comment type="caution">
    <text evidence="5">The sequence shown here is derived from an EMBL/GenBank/DDBJ whole genome shotgun (WGS) entry which is preliminary data.</text>
</comment>
<protein>
    <submittedName>
        <fullName evidence="5">Uncharacterized protein</fullName>
    </submittedName>
</protein>
<evidence type="ECO:0000259" key="4">
    <source>
        <dbReference type="Pfam" id="PF23197"/>
    </source>
</evidence>
<dbReference type="AlphaFoldDB" id="A0AAV3Q372"/>
<name>A0AAV3Q372_LITER</name>
<dbReference type="FunFam" id="2.60.40.2700:FF:000001">
    <property type="entry name" value="Transmembrane protein"/>
    <property type="match status" value="1"/>
</dbReference>
<dbReference type="EMBL" id="BAABME010003224">
    <property type="protein sequence ID" value="GAA0157965.1"/>
    <property type="molecule type" value="Genomic_DNA"/>
</dbReference>
<keyword evidence="1" id="KW-0175">Coiled coil</keyword>
<dbReference type="Pfam" id="PF23080">
    <property type="entry name" value="DUF7046"/>
    <property type="match status" value="1"/>
</dbReference>
<evidence type="ECO:0000256" key="2">
    <source>
        <dbReference type="SAM" id="MobiDB-lite"/>
    </source>
</evidence>
<feature type="region of interest" description="Disordered" evidence="2">
    <location>
        <begin position="423"/>
        <end position="447"/>
    </location>
</feature>
<reference evidence="5 6" key="1">
    <citation type="submission" date="2024-01" db="EMBL/GenBank/DDBJ databases">
        <title>The complete chloroplast genome sequence of Lithospermum erythrorhizon: insights into the phylogenetic relationship among Boraginaceae species and the maternal lineages of purple gromwells.</title>
        <authorList>
            <person name="Okada T."/>
            <person name="Watanabe K."/>
        </authorList>
    </citation>
    <scope>NUCLEOTIDE SEQUENCE [LARGE SCALE GENOMIC DNA]</scope>
</reference>
<dbReference type="Proteomes" id="UP001454036">
    <property type="component" value="Unassembled WGS sequence"/>
</dbReference>
<feature type="region of interest" description="Disordered" evidence="2">
    <location>
        <begin position="460"/>
        <end position="539"/>
    </location>
</feature>